<organism evidence="1">
    <name type="scientific">anaerobic digester metagenome</name>
    <dbReference type="NCBI Taxonomy" id="1263854"/>
    <lineage>
        <taxon>unclassified sequences</taxon>
        <taxon>metagenomes</taxon>
        <taxon>ecological metagenomes</taxon>
    </lineage>
</organism>
<accession>A0A485M6F1</accession>
<dbReference type="EMBL" id="CAADRN010000344">
    <property type="protein sequence ID" value="VFU18406.1"/>
    <property type="molecule type" value="Genomic_DNA"/>
</dbReference>
<name>A0A485M6F1_9ZZZZ</name>
<dbReference type="AlphaFoldDB" id="A0A485M6F1"/>
<protein>
    <submittedName>
        <fullName evidence="1">Uncharacterized protein</fullName>
    </submittedName>
</protein>
<gene>
    <name evidence="1" type="ORF">SCFA_440002</name>
</gene>
<proteinExistence type="predicted"/>
<reference evidence="1" key="1">
    <citation type="submission" date="2019-03" db="EMBL/GenBank/DDBJ databases">
        <authorList>
            <person name="Hao L."/>
        </authorList>
    </citation>
    <scope>NUCLEOTIDE SEQUENCE</scope>
</reference>
<evidence type="ECO:0000313" key="1">
    <source>
        <dbReference type="EMBL" id="VFU18406.1"/>
    </source>
</evidence>
<sequence length="97" mass="11856">MFVWHKNYMKEKALSRVRSIWGNKNEFERYTVFLEHEWDYSGRFRICLKLSDNPDHPQGLSHFTFCKEGEHLGEKLDFDKLPEDIQEHIISRINQWE</sequence>